<keyword evidence="3" id="KW-1185">Reference proteome</keyword>
<accession>A0A4Y2DB52</accession>
<proteinExistence type="predicted"/>
<dbReference type="PROSITE" id="PS50181">
    <property type="entry name" value="FBOX"/>
    <property type="match status" value="1"/>
</dbReference>
<dbReference type="SUPFAM" id="SSF81383">
    <property type="entry name" value="F-box domain"/>
    <property type="match status" value="1"/>
</dbReference>
<gene>
    <name evidence="2" type="ORF">AVEN_166198_1</name>
</gene>
<sequence>MQLSYRNANMSEKWDNETAESLASVESQKCKEQGQWLKLPSLPLENIYSFLRREDQVNMSLVCRKWSEGYGTPSVWKTFIFDVTETQLSTNNCLVEKFAQKCSSMFRHVEIKFLSYKNKHWIETWCRKLILFLQILINNSQLISVKFRCPFWKIDTPTYDAICRTIVDFLRSQQHLKRVEFRYCSFKFHEGVEILRKLTENNRGVHNSSRASKIHSL</sequence>
<name>A0A4Y2DB52_ARAVE</name>
<dbReference type="OrthoDB" id="6409609at2759"/>
<dbReference type="InterPro" id="IPR001810">
    <property type="entry name" value="F-box_dom"/>
</dbReference>
<evidence type="ECO:0000313" key="2">
    <source>
        <dbReference type="EMBL" id="GBM14013.1"/>
    </source>
</evidence>
<dbReference type="AlphaFoldDB" id="A0A4Y2DB52"/>
<reference evidence="2 3" key="1">
    <citation type="journal article" date="2019" name="Sci. Rep.">
        <title>Orb-weaving spider Araneus ventricosus genome elucidates the spidroin gene catalogue.</title>
        <authorList>
            <person name="Kono N."/>
            <person name="Nakamura H."/>
            <person name="Ohtoshi R."/>
            <person name="Moran D.A.P."/>
            <person name="Shinohara A."/>
            <person name="Yoshida Y."/>
            <person name="Fujiwara M."/>
            <person name="Mori M."/>
            <person name="Tomita M."/>
            <person name="Arakawa K."/>
        </authorList>
    </citation>
    <scope>NUCLEOTIDE SEQUENCE [LARGE SCALE GENOMIC DNA]</scope>
</reference>
<feature type="domain" description="F-box" evidence="1">
    <location>
        <begin position="33"/>
        <end position="79"/>
    </location>
</feature>
<comment type="caution">
    <text evidence="2">The sequence shown here is derived from an EMBL/GenBank/DDBJ whole genome shotgun (WGS) entry which is preliminary data.</text>
</comment>
<dbReference type="EMBL" id="BGPR01000337">
    <property type="protein sequence ID" value="GBM14013.1"/>
    <property type="molecule type" value="Genomic_DNA"/>
</dbReference>
<organism evidence="2 3">
    <name type="scientific">Araneus ventricosus</name>
    <name type="common">Orbweaver spider</name>
    <name type="synonym">Epeira ventricosa</name>
    <dbReference type="NCBI Taxonomy" id="182803"/>
    <lineage>
        <taxon>Eukaryota</taxon>
        <taxon>Metazoa</taxon>
        <taxon>Ecdysozoa</taxon>
        <taxon>Arthropoda</taxon>
        <taxon>Chelicerata</taxon>
        <taxon>Arachnida</taxon>
        <taxon>Araneae</taxon>
        <taxon>Araneomorphae</taxon>
        <taxon>Entelegynae</taxon>
        <taxon>Araneoidea</taxon>
        <taxon>Araneidae</taxon>
        <taxon>Araneus</taxon>
    </lineage>
</organism>
<dbReference type="InterPro" id="IPR036047">
    <property type="entry name" value="F-box-like_dom_sf"/>
</dbReference>
<dbReference type="Gene3D" id="1.20.1280.50">
    <property type="match status" value="1"/>
</dbReference>
<evidence type="ECO:0000259" key="1">
    <source>
        <dbReference type="PROSITE" id="PS50181"/>
    </source>
</evidence>
<dbReference type="Proteomes" id="UP000499080">
    <property type="component" value="Unassembled WGS sequence"/>
</dbReference>
<protein>
    <recommendedName>
        <fullName evidence="1">F-box domain-containing protein</fullName>
    </recommendedName>
</protein>
<dbReference type="Pfam" id="PF00646">
    <property type="entry name" value="F-box"/>
    <property type="match status" value="1"/>
</dbReference>
<evidence type="ECO:0000313" key="3">
    <source>
        <dbReference type="Proteomes" id="UP000499080"/>
    </source>
</evidence>